<dbReference type="Pfam" id="PF09848">
    <property type="entry name" value="SLFN-g3_helicase"/>
    <property type="match status" value="1"/>
</dbReference>
<reference evidence="2" key="1">
    <citation type="submission" date="2023-06" db="EMBL/GenBank/DDBJ databases">
        <title>Genome-scale phylogeny and comparative genomics of the fungal order Sordariales.</title>
        <authorList>
            <consortium name="Lawrence Berkeley National Laboratory"/>
            <person name="Hensen N."/>
            <person name="Bonometti L."/>
            <person name="Westerberg I."/>
            <person name="Brannstrom I.O."/>
            <person name="Guillou S."/>
            <person name="Cros-Aarteil S."/>
            <person name="Calhoun S."/>
            <person name="Haridas S."/>
            <person name="Kuo A."/>
            <person name="Mondo S."/>
            <person name="Pangilinan J."/>
            <person name="Riley R."/>
            <person name="LaButti K."/>
            <person name="Andreopoulos B."/>
            <person name="Lipzen A."/>
            <person name="Chen C."/>
            <person name="Yanf M."/>
            <person name="Daum C."/>
            <person name="Ng V."/>
            <person name="Clum A."/>
            <person name="Steindorff A."/>
            <person name="Ohm R."/>
            <person name="Martin F."/>
            <person name="Silar P."/>
            <person name="Natvig D."/>
            <person name="Lalanne C."/>
            <person name="Gautier V."/>
            <person name="Ament-velasquez S.L."/>
            <person name="Kruys A."/>
            <person name="Hutchinson M.I."/>
            <person name="Powell A.J."/>
            <person name="Barry K."/>
            <person name="Miller A.N."/>
            <person name="Grigoriev I.V."/>
            <person name="Debuchy R."/>
            <person name="Gladieux P."/>
            <person name="Thoren M.H."/>
            <person name="Johannesson H."/>
        </authorList>
    </citation>
    <scope>NUCLEOTIDE SEQUENCE</scope>
    <source>
        <strain evidence="2">SMH2392-1A</strain>
    </source>
</reference>
<dbReference type="GeneID" id="85323082"/>
<name>A0AA40AJD4_9PEZI</name>
<dbReference type="InterPro" id="IPR018647">
    <property type="entry name" value="SLFN_3-like_DNA/RNA_helicase"/>
</dbReference>
<comment type="caution">
    <text evidence="2">The sequence shown here is derived from an EMBL/GenBank/DDBJ whole genome shotgun (WGS) entry which is preliminary data.</text>
</comment>
<keyword evidence="3" id="KW-1185">Reference proteome</keyword>
<protein>
    <recommendedName>
        <fullName evidence="1">Schlafen group 3-like DNA/RNA helicase domain-containing protein</fullName>
    </recommendedName>
</protein>
<proteinExistence type="predicted"/>
<dbReference type="Proteomes" id="UP001172101">
    <property type="component" value="Unassembled WGS sequence"/>
</dbReference>
<dbReference type="RefSeq" id="XP_060295685.1">
    <property type="nucleotide sequence ID" value="XM_060439812.1"/>
</dbReference>
<organism evidence="2 3">
    <name type="scientific">Lasiosphaeria miniovina</name>
    <dbReference type="NCBI Taxonomy" id="1954250"/>
    <lineage>
        <taxon>Eukaryota</taxon>
        <taxon>Fungi</taxon>
        <taxon>Dikarya</taxon>
        <taxon>Ascomycota</taxon>
        <taxon>Pezizomycotina</taxon>
        <taxon>Sordariomycetes</taxon>
        <taxon>Sordariomycetidae</taxon>
        <taxon>Sordariales</taxon>
        <taxon>Lasiosphaeriaceae</taxon>
        <taxon>Lasiosphaeria</taxon>
    </lineage>
</organism>
<dbReference type="AlphaFoldDB" id="A0AA40AJD4"/>
<dbReference type="EMBL" id="JAUIRO010000004">
    <property type="protein sequence ID" value="KAK0716892.1"/>
    <property type="molecule type" value="Genomic_DNA"/>
</dbReference>
<accession>A0AA40AJD4</accession>
<sequence length="226" mass="25922">MSLRVSIEKVFKKTPGLEKIEIMSPLGLGGEPAQGVLPADLPPELLSKLANNARALRHHQLQTQMRVQAVSDFVRYVRWIPELDPLSTPPVPRLDGYGFRIFDDFDRMRKEIFQHDSECCLSRMAAGYARDWVTKLDKKTKLPRGEFGIDIGETRLRWNIQGYDLNYAGVIIGLDLRYDPQTRRLHIDGKSYFEKRGRQNNNTLGKAYSDGDLLRYITQEALSRKG</sequence>
<evidence type="ECO:0000259" key="1">
    <source>
        <dbReference type="Pfam" id="PF09848"/>
    </source>
</evidence>
<feature type="domain" description="Schlafen group 3-like DNA/RNA helicase" evidence="1">
    <location>
        <begin position="44"/>
        <end position="159"/>
    </location>
</feature>
<evidence type="ECO:0000313" key="2">
    <source>
        <dbReference type="EMBL" id="KAK0716892.1"/>
    </source>
</evidence>
<evidence type="ECO:0000313" key="3">
    <source>
        <dbReference type="Proteomes" id="UP001172101"/>
    </source>
</evidence>
<gene>
    <name evidence="2" type="ORF">B0T26DRAFT_675301</name>
</gene>